<reference evidence="3" key="1">
    <citation type="submission" date="2020-05" db="UniProtKB">
        <authorList>
            <consortium name="EnsemblMetazoa"/>
        </authorList>
    </citation>
    <scope>IDENTIFICATION</scope>
    <source>
        <strain evidence="3">BB02</strain>
    </source>
</reference>
<dbReference type="Proteomes" id="UP000076420">
    <property type="component" value="Unassembled WGS sequence"/>
</dbReference>
<dbReference type="KEGG" id="bgt:106052875"/>
<keyword evidence="1" id="KW-0245">EGF-like domain</keyword>
<dbReference type="EnsemblMetazoa" id="BGLB033490-RA">
    <property type="protein sequence ID" value="BGLB033490-PA"/>
    <property type="gene ID" value="BGLB033490"/>
</dbReference>
<name>A0A2C9LPB6_BIOGL</name>
<accession>A0A2C9LPB6</accession>
<dbReference type="Gene3D" id="2.170.300.10">
    <property type="entry name" value="Tie2 ligand-binding domain superfamily"/>
    <property type="match status" value="2"/>
</dbReference>
<dbReference type="PANTHER" id="PTHR24043">
    <property type="entry name" value="SCAVENGER RECEPTOR CLASS F"/>
    <property type="match status" value="1"/>
</dbReference>
<sequence length="799" mass="89589">MYWLIMMESSFIIKLFNFFVNDTLDDYRQFTIHQFGNEGDEFSTFTSNIMKSSTLYYSLSMINTPTRAFIFSLTSASTNKPLTILLCEVEAIAECEEGTWGEHCESLCPKSCPDFCRFDDGLCNDGCLGYSDPPTCTKSCETGTWGLNCSKTCSNKCFNSSCDKVNGLCDMGCVGYSNPPYCTKGCTYGNSGINCTQLCTDTCNKSNCNAFSGECVQRCVGLYDLPNCSLACEEGWFGPECQYKCRCQQSCSPEGECPGLCEYGWFGYKCQYQRMSYKAITNNPYVDVTIALNDDNETTCIDIKAETVYLYLEGALHMPWIRLFTQEPESLHNLKISFLKKKHETIVEATANLFVAKDNMVDIYISRGSYFIVAILLQGSAIRQICSLWVIKGQNVATKQNVYYSDSRVKRIDTSLPKYPQASDGLYKCNENDTSKAGTEWKIKMEHSFSIKEFIFFVNYSFVSGEKYYYTIKMFDEDEDLYNIFTSNATDYLKLQRLWNGYGVPIKAFTFSLRSSSTNQSVALLLCEVEVYTECYYGTWGVHCKNKCNKRCPHLCRFDDGLCYKGCFGYSDPPSCITACEAGTWGFNCSKTCSSQCFNSSCDGRTGLCDRGCLGYSDPPHCVTACKSGTWGPNCRKTCSRQCFNFSCDSRTGLCDSGFDGHSDPTLSTIVTKESQLFSEQTTVAITVPITLAVLIAVIICFVVLRVKGKLCFERKENNFRDTNRNTDAENDSNKLKLPGPPLLTEGLSFAAYNKGGSGTSQVYKNGVLLDEKKMQASFKPVPKDIDTLEDQKEHVLQN</sequence>
<protein>
    <submittedName>
        <fullName evidence="3">Uncharacterized protein</fullName>
    </submittedName>
</protein>
<feature type="transmembrane region" description="Helical" evidence="2">
    <location>
        <begin position="684"/>
        <end position="705"/>
    </location>
</feature>
<keyword evidence="2" id="KW-0472">Membrane</keyword>
<dbReference type="AlphaFoldDB" id="A0A2C9LPB6"/>
<evidence type="ECO:0000313" key="4">
    <source>
        <dbReference type="Proteomes" id="UP000076420"/>
    </source>
</evidence>
<organism evidence="3 4">
    <name type="scientific">Biomphalaria glabrata</name>
    <name type="common">Bloodfluke planorb</name>
    <name type="synonym">Freshwater snail</name>
    <dbReference type="NCBI Taxonomy" id="6526"/>
    <lineage>
        <taxon>Eukaryota</taxon>
        <taxon>Metazoa</taxon>
        <taxon>Spiralia</taxon>
        <taxon>Lophotrochozoa</taxon>
        <taxon>Mollusca</taxon>
        <taxon>Gastropoda</taxon>
        <taxon>Heterobranchia</taxon>
        <taxon>Euthyneura</taxon>
        <taxon>Panpulmonata</taxon>
        <taxon>Hygrophila</taxon>
        <taxon>Lymnaeoidea</taxon>
        <taxon>Planorbidae</taxon>
        <taxon>Biomphalaria</taxon>
    </lineage>
</organism>
<evidence type="ECO:0000313" key="3">
    <source>
        <dbReference type="EnsemblMetazoa" id="BGLB033490-PA"/>
    </source>
</evidence>
<dbReference type="VEuPathDB" id="VectorBase:BGLAX_045618"/>
<dbReference type="GO" id="GO:0005044">
    <property type="term" value="F:scavenger receptor activity"/>
    <property type="evidence" value="ECO:0007669"/>
    <property type="project" value="InterPro"/>
</dbReference>
<evidence type="ECO:0000256" key="1">
    <source>
        <dbReference type="ARBA" id="ARBA00022536"/>
    </source>
</evidence>
<evidence type="ECO:0000256" key="2">
    <source>
        <dbReference type="SAM" id="Phobius"/>
    </source>
</evidence>
<dbReference type="PANTHER" id="PTHR24043:SF8">
    <property type="entry name" value="EGF-LIKE DOMAIN-CONTAINING PROTEIN"/>
    <property type="match status" value="1"/>
</dbReference>
<proteinExistence type="predicted"/>
<dbReference type="VEuPathDB" id="VectorBase:BGLAX_034840"/>
<dbReference type="InterPro" id="IPR042635">
    <property type="entry name" value="MEGF10/SREC1/2-like"/>
</dbReference>
<gene>
    <name evidence="3" type="primary">106052875</name>
</gene>
<dbReference type="VEuPathDB" id="VectorBase:BGLB033490"/>
<keyword evidence="2" id="KW-1133">Transmembrane helix</keyword>
<keyword evidence="2" id="KW-0812">Transmembrane</keyword>